<evidence type="ECO:0000313" key="1">
    <source>
        <dbReference type="EMBL" id="JAH46293.1"/>
    </source>
</evidence>
<reference evidence="1" key="1">
    <citation type="submission" date="2014-11" db="EMBL/GenBank/DDBJ databases">
        <authorList>
            <person name="Amaro Gonzalez C."/>
        </authorList>
    </citation>
    <scope>NUCLEOTIDE SEQUENCE</scope>
</reference>
<name>A0A0E9T0Q4_ANGAN</name>
<dbReference type="EMBL" id="GBXM01062284">
    <property type="protein sequence ID" value="JAH46293.1"/>
    <property type="molecule type" value="Transcribed_RNA"/>
</dbReference>
<accession>A0A0E9T0Q4</accession>
<sequence length="26" mass="3157">MRKKSKKPNKKLNEGYLERYAVFLSQ</sequence>
<dbReference type="AlphaFoldDB" id="A0A0E9T0Q4"/>
<proteinExistence type="predicted"/>
<protein>
    <submittedName>
        <fullName evidence="1">Uncharacterized protein</fullName>
    </submittedName>
</protein>
<organism evidence="1">
    <name type="scientific">Anguilla anguilla</name>
    <name type="common">European freshwater eel</name>
    <name type="synonym">Muraena anguilla</name>
    <dbReference type="NCBI Taxonomy" id="7936"/>
    <lineage>
        <taxon>Eukaryota</taxon>
        <taxon>Metazoa</taxon>
        <taxon>Chordata</taxon>
        <taxon>Craniata</taxon>
        <taxon>Vertebrata</taxon>
        <taxon>Euteleostomi</taxon>
        <taxon>Actinopterygii</taxon>
        <taxon>Neopterygii</taxon>
        <taxon>Teleostei</taxon>
        <taxon>Anguilliformes</taxon>
        <taxon>Anguillidae</taxon>
        <taxon>Anguilla</taxon>
    </lineage>
</organism>
<reference evidence="1" key="2">
    <citation type="journal article" date="2015" name="Fish Shellfish Immunol.">
        <title>Early steps in the European eel (Anguilla anguilla)-Vibrio vulnificus interaction in the gills: Role of the RtxA13 toxin.</title>
        <authorList>
            <person name="Callol A."/>
            <person name="Pajuelo D."/>
            <person name="Ebbesson L."/>
            <person name="Teles M."/>
            <person name="MacKenzie S."/>
            <person name="Amaro C."/>
        </authorList>
    </citation>
    <scope>NUCLEOTIDE SEQUENCE</scope>
</reference>